<gene>
    <name evidence="2" type="ORF">FNW12_08165</name>
</gene>
<reference evidence="2 3" key="1">
    <citation type="submission" date="2019-07" db="EMBL/GenBank/DDBJ databases">
        <title>Novel species of Flavobacterium.</title>
        <authorList>
            <person name="Liu Q."/>
            <person name="Xin Y.-H."/>
        </authorList>
    </citation>
    <scope>NUCLEOTIDE SEQUENCE [LARGE SCALE GENOMIC DNA]</scope>
    <source>
        <strain evidence="2 3">GSP39</strain>
    </source>
</reference>
<accession>A0ABY3CSG7</accession>
<dbReference type="RefSeq" id="WP_143387092.1">
    <property type="nucleotide sequence ID" value="NZ_VJZM01000010.1"/>
</dbReference>
<comment type="caution">
    <text evidence="2">The sequence shown here is derived from an EMBL/GenBank/DDBJ whole genome shotgun (WGS) entry which is preliminary data.</text>
</comment>
<dbReference type="Proteomes" id="UP000318528">
    <property type="component" value="Unassembled WGS sequence"/>
</dbReference>
<evidence type="ECO:0000256" key="1">
    <source>
        <dbReference type="SAM" id="SignalP"/>
    </source>
</evidence>
<proteinExistence type="predicted"/>
<organism evidence="2 3">
    <name type="scientific">Flavobacterium gawalongense</name>
    <dbReference type="NCBI Taxonomy" id="2594432"/>
    <lineage>
        <taxon>Bacteria</taxon>
        <taxon>Pseudomonadati</taxon>
        <taxon>Bacteroidota</taxon>
        <taxon>Flavobacteriia</taxon>
        <taxon>Flavobacteriales</taxon>
        <taxon>Flavobacteriaceae</taxon>
        <taxon>Flavobacterium</taxon>
    </lineage>
</organism>
<keyword evidence="1" id="KW-0732">Signal</keyword>
<keyword evidence="3" id="KW-1185">Reference proteome</keyword>
<name>A0ABY3CSG7_9FLAO</name>
<protein>
    <submittedName>
        <fullName evidence="2">Uncharacterized protein</fullName>
    </submittedName>
</protein>
<feature type="signal peptide" evidence="1">
    <location>
        <begin position="1"/>
        <end position="19"/>
    </location>
</feature>
<dbReference type="EMBL" id="VJZN01000011">
    <property type="protein sequence ID" value="TRX06559.1"/>
    <property type="molecule type" value="Genomic_DNA"/>
</dbReference>
<evidence type="ECO:0000313" key="3">
    <source>
        <dbReference type="Proteomes" id="UP000318528"/>
    </source>
</evidence>
<feature type="chain" id="PRO_5046564369" evidence="1">
    <location>
        <begin position="20"/>
        <end position="163"/>
    </location>
</feature>
<sequence>MKKILILSFLIISNLTAVGQFNIKTVNRPDGVTIKYFTPTPVAIASSHEAGLSLYKNINTKQYFLVVVVLFKKESPKQLTGNLLIQTTGTKGLSLAPVFHKIINMNGQNAASSMYLLTNRDVNELKINNIKLISFNAYNQPVGLTLTKNKDLVAKQLSKLLKL</sequence>
<evidence type="ECO:0000313" key="2">
    <source>
        <dbReference type="EMBL" id="TRX06559.1"/>
    </source>
</evidence>